<feature type="transmembrane region" description="Helical" evidence="1">
    <location>
        <begin position="450"/>
        <end position="469"/>
    </location>
</feature>
<feature type="transmembrane region" description="Helical" evidence="1">
    <location>
        <begin position="387"/>
        <end position="411"/>
    </location>
</feature>
<organism evidence="2 3">
    <name type="scientific">Methanoregula formicica (strain DSM 22288 / NBRC 105244 / SMSP)</name>
    <dbReference type="NCBI Taxonomy" id="593750"/>
    <lineage>
        <taxon>Archaea</taxon>
        <taxon>Methanobacteriati</taxon>
        <taxon>Methanobacteriota</taxon>
        <taxon>Stenosarchaea group</taxon>
        <taxon>Methanomicrobia</taxon>
        <taxon>Methanomicrobiales</taxon>
        <taxon>Methanoregulaceae</taxon>
        <taxon>Methanoregula</taxon>
    </lineage>
</organism>
<feature type="transmembrane region" description="Helical" evidence="1">
    <location>
        <begin position="33"/>
        <end position="58"/>
    </location>
</feature>
<keyword evidence="1" id="KW-0472">Membrane</keyword>
<dbReference type="EMBL" id="CP003167">
    <property type="protein sequence ID" value="AGB02445.1"/>
    <property type="molecule type" value="Genomic_DNA"/>
</dbReference>
<sequence>MVFPIQHTTFSQLNSRMIQIISSCHNKERMSKILLTIGYSLTINNFLVFFFCVPQGYIVDIYSALPLSFFLSLIVCYIIGSTAIFCSQGIYRKLGILLLFFNYSAVLIIPYMLGYYSMGRADDMTYIGEYLQISTSGSISGWDIYPASHIIGAALSIVTGLDPHIISFVIPLVCSFLFAGGLFLCCCLFLEDQILINIAIPASFIFYLGPYNFLNVPHGLFFAIIPLILYLVFKFIKHQNFINTVLVFPFILLVPFMHPFIVFLVVSTFLALIIFSQILKKVENLNYLRILHLFLMVVIGFLSWFIFCSTLMGDFYQSYRSYLQRVTEPVFFETTDKLTRINMNPDKLFKLLTVYYGRYTIPLLIIIIAIIIIYLKRDRITLVLKNYIAFWAFFYLFFLMLELILFFNPIISHQSDRLTNLNFIIYAQVPLFVVSLYVISMRFKSPLVKIFLFLLILSGIWSLSLFGTFNSPNIFKTNDALTNNEVHGMKWFFGTKITEKVLTPLSSIRRFQDLLSDKNYDSMVMVPDHFGYSDNTQSFTEINLKRGEQSYVVLLTIDELMYQKIPGYIEVGRYTENDYSRFRNDQSINAKIYHSLNIQIFDIY</sequence>
<dbReference type="InParanoid" id="L0HEI9"/>
<feature type="transmembrane region" description="Helical" evidence="1">
    <location>
        <begin position="94"/>
        <end position="116"/>
    </location>
</feature>
<evidence type="ECO:0000313" key="2">
    <source>
        <dbReference type="EMBL" id="AGB02445.1"/>
    </source>
</evidence>
<dbReference type="STRING" id="593750.Metfor_1408"/>
<evidence type="ECO:0000313" key="3">
    <source>
        <dbReference type="Proteomes" id="UP000010824"/>
    </source>
</evidence>
<name>L0HEI9_METFS</name>
<feature type="transmembrane region" description="Helical" evidence="1">
    <location>
        <begin position="291"/>
        <end position="312"/>
    </location>
</feature>
<reference evidence="3" key="1">
    <citation type="submission" date="2011-12" db="EMBL/GenBank/DDBJ databases">
        <title>Complete sequence of Methanoregula formicicum SMSP.</title>
        <authorList>
            <person name="Lucas S."/>
            <person name="Han J."/>
            <person name="Lapidus A."/>
            <person name="Cheng J.-F."/>
            <person name="Goodwin L."/>
            <person name="Pitluck S."/>
            <person name="Peters L."/>
            <person name="Ovchinnikova G."/>
            <person name="Teshima H."/>
            <person name="Detter J.C."/>
            <person name="Han C."/>
            <person name="Tapia R."/>
            <person name="Land M."/>
            <person name="Hauser L."/>
            <person name="Kyrpides N."/>
            <person name="Ivanova N."/>
            <person name="Pagani I."/>
            <person name="Imachi H."/>
            <person name="Tamaki H."/>
            <person name="Sekiguchi Y."/>
            <person name="Kamagata Y."/>
            <person name="Cadillo-Quiroz H."/>
            <person name="Zinder S."/>
            <person name="Liu W.-T."/>
            <person name="Woyke T."/>
        </authorList>
    </citation>
    <scope>NUCLEOTIDE SEQUENCE [LARGE SCALE GENOMIC DNA]</scope>
    <source>
        <strain evidence="3">DSM 22288 / NBRC 105244 / SMSP</strain>
    </source>
</reference>
<reference evidence="2 3" key="2">
    <citation type="journal article" date="2014" name="Genome Announc.">
        <title>Complete Genome Sequence of Methanoregula formicica SMSPT, a Mesophilic Hydrogenotrophic Methanogen Isolated from a Methanogenic Upflow Anaerobic Sludge Blanket Reactor.</title>
        <authorList>
            <person name="Yamamoto K."/>
            <person name="Tamaki H."/>
            <person name="Cadillo-Quiroz H."/>
            <person name="Imachi H."/>
            <person name="Kyrpides N."/>
            <person name="Woyke T."/>
            <person name="Goodwin L."/>
            <person name="Zinder S.H."/>
            <person name="Kamagata Y."/>
            <person name="Liu W.T."/>
        </authorList>
    </citation>
    <scope>NUCLEOTIDE SEQUENCE [LARGE SCALE GENOMIC DNA]</scope>
    <source>
        <strain evidence="3">DSM 22288 / NBRC 105244 / SMSP</strain>
    </source>
</reference>
<keyword evidence="1" id="KW-0812">Transmembrane</keyword>
<dbReference type="KEGG" id="mfo:Metfor_1408"/>
<accession>L0HEI9</accession>
<feature type="transmembrane region" description="Helical" evidence="1">
    <location>
        <begin position="240"/>
        <end position="256"/>
    </location>
</feature>
<feature type="transmembrane region" description="Helical" evidence="1">
    <location>
        <begin position="423"/>
        <end position="443"/>
    </location>
</feature>
<feature type="transmembrane region" description="Helical" evidence="1">
    <location>
        <begin position="216"/>
        <end position="233"/>
    </location>
</feature>
<keyword evidence="1" id="KW-1133">Transmembrane helix</keyword>
<evidence type="ECO:0008006" key="4">
    <source>
        <dbReference type="Google" id="ProtNLM"/>
    </source>
</evidence>
<feature type="transmembrane region" description="Helical" evidence="1">
    <location>
        <begin position="194"/>
        <end position="210"/>
    </location>
</feature>
<feature type="transmembrane region" description="Helical" evidence="1">
    <location>
        <begin position="356"/>
        <end position="375"/>
    </location>
</feature>
<keyword evidence="3" id="KW-1185">Reference proteome</keyword>
<proteinExistence type="predicted"/>
<feature type="transmembrane region" description="Helical" evidence="1">
    <location>
        <begin position="64"/>
        <end position="87"/>
    </location>
</feature>
<dbReference type="Proteomes" id="UP000010824">
    <property type="component" value="Chromosome"/>
</dbReference>
<dbReference type="AlphaFoldDB" id="L0HEI9"/>
<feature type="transmembrane region" description="Helical" evidence="1">
    <location>
        <begin position="262"/>
        <end position="279"/>
    </location>
</feature>
<evidence type="ECO:0000256" key="1">
    <source>
        <dbReference type="SAM" id="Phobius"/>
    </source>
</evidence>
<gene>
    <name evidence="2" type="ordered locus">Metfor_1408</name>
</gene>
<dbReference type="eggNOG" id="arCOG03185">
    <property type="taxonomic scope" value="Archaea"/>
</dbReference>
<dbReference type="HOGENOM" id="CLU_040131_0_0_2"/>
<protein>
    <recommendedName>
        <fullName evidence="4">Glycosyltransferase RgtA/B/C/D-like domain-containing protein</fullName>
    </recommendedName>
</protein>
<feature type="transmembrane region" description="Helical" evidence="1">
    <location>
        <begin position="165"/>
        <end position="189"/>
    </location>
</feature>